<evidence type="ECO:0000313" key="4">
    <source>
        <dbReference type="Proteomes" id="UP001165120"/>
    </source>
</evidence>
<dbReference type="Pfam" id="PF00995">
    <property type="entry name" value="Sec1"/>
    <property type="match status" value="1"/>
</dbReference>
<proteinExistence type="inferred from homology"/>
<comment type="caution">
    <text evidence="3">The sequence shown here is derived from an EMBL/GenBank/DDBJ whole genome shotgun (WGS) entry which is preliminary data.</text>
</comment>
<dbReference type="GO" id="GO:0016192">
    <property type="term" value="P:vesicle-mediated transport"/>
    <property type="evidence" value="ECO:0007669"/>
    <property type="project" value="InterPro"/>
</dbReference>
<dbReference type="Proteomes" id="UP001165120">
    <property type="component" value="Unassembled WGS sequence"/>
</dbReference>
<evidence type="ECO:0000256" key="2">
    <source>
        <dbReference type="SAM" id="MobiDB-lite"/>
    </source>
</evidence>
<gene>
    <name evidence="3" type="ORF">Cboi02_000531400</name>
</gene>
<dbReference type="Gene3D" id="3.40.50.1910">
    <property type="match status" value="1"/>
</dbReference>
<sequence length="282" mass="31470">MLSLNTDKDNLNLDSSTNEEELIWKVLVLDQRSTAIVSSVLRVNDLLGCGITIHSLITAKRAALPEVPVIYFLEPTPENIAKIIADLEKDQYGDFYINFTSSLGRALLEDFAKKVAMTGKSFKIKQVFDQYLDFIVTEVDLFSLDLPKLYSKFNNPSTPEDDITIAADKIANSLFATIMTMGSIPIIRCPRGGPAELIGQRLDQKLRDHVINTKNQSNSHSNGNNSGNGNSSIMDTGAGKSERSVLVLLDRNMDLASMFAHSWIYQFQCCHFLMLLKMLKKN</sequence>
<protein>
    <submittedName>
        <fullName evidence="3">Unnamed protein product</fullName>
    </submittedName>
</protein>
<feature type="compositionally biased region" description="Low complexity" evidence="2">
    <location>
        <begin position="217"/>
        <end position="232"/>
    </location>
</feature>
<dbReference type="EMBL" id="BSXN01002503">
    <property type="protein sequence ID" value="GME76788.1"/>
    <property type="molecule type" value="Genomic_DNA"/>
</dbReference>
<feature type="region of interest" description="Disordered" evidence="2">
    <location>
        <begin position="212"/>
        <end position="235"/>
    </location>
</feature>
<dbReference type="InterPro" id="IPR043154">
    <property type="entry name" value="Sec-1-like_dom1"/>
</dbReference>
<dbReference type="AlphaFoldDB" id="A0A9W6T3P0"/>
<organism evidence="3 4">
    <name type="scientific">Candida boidinii</name>
    <name type="common">Yeast</name>
    <dbReference type="NCBI Taxonomy" id="5477"/>
    <lineage>
        <taxon>Eukaryota</taxon>
        <taxon>Fungi</taxon>
        <taxon>Dikarya</taxon>
        <taxon>Ascomycota</taxon>
        <taxon>Saccharomycotina</taxon>
        <taxon>Pichiomycetes</taxon>
        <taxon>Pichiales</taxon>
        <taxon>Pichiaceae</taxon>
        <taxon>Ogataea</taxon>
        <taxon>Ogataea/Candida clade</taxon>
    </lineage>
</organism>
<dbReference type="Gene3D" id="3.40.50.2060">
    <property type="match status" value="1"/>
</dbReference>
<evidence type="ECO:0000313" key="3">
    <source>
        <dbReference type="EMBL" id="GME76788.1"/>
    </source>
</evidence>
<dbReference type="SUPFAM" id="SSF56815">
    <property type="entry name" value="Sec1/munc18-like (SM) proteins"/>
    <property type="match status" value="1"/>
</dbReference>
<comment type="similarity">
    <text evidence="1">Belongs to the STXBP/unc-18/SEC1 family.</text>
</comment>
<dbReference type="PANTHER" id="PTHR11679">
    <property type="entry name" value="VESICLE PROTEIN SORTING-ASSOCIATED"/>
    <property type="match status" value="1"/>
</dbReference>
<evidence type="ECO:0000256" key="1">
    <source>
        <dbReference type="ARBA" id="ARBA00009884"/>
    </source>
</evidence>
<dbReference type="InterPro" id="IPR001619">
    <property type="entry name" value="Sec1-like"/>
</dbReference>
<dbReference type="InterPro" id="IPR027482">
    <property type="entry name" value="Sec1-like_dom2"/>
</dbReference>
<accession>A0A9W6T3P0</accession>
<reference evidence="3" key="1">
    <citation type="submission" date="2023-04" db="EMBL/GenBank/DDBJ databases">
        <title>Candida boidinii NBRC 10035.</title>
        <authorList>
            <person name="Ichikawa N."/>
            <person name="Sato H."/>
            <person name="Tonouchi N."/>
        </authorList>
    </citation>
    <scope>NUCLEOTIDE SEQUENCE</scope>
    <source>
        <strain evidence="3">NBRC 10035</strain>
    </source>
</reference>
<keyword evidence="4" id="KW-1185">Reference proteome</keyword>
<name>A0A9W6T3P0_CANBO</name>
<dbReference type="InterPro" id="IPR036045">
    <property type="entry name" value="Sec1-like_sf"/>
</dbReference>